<dbReference type="RefSeq" id="XP_046017648.1">
    <property type="nucleotide sequence ID" value="XM_046149369.1"/>
</dbReference>
<accession>A0A9P8YGL0</accession>
<proteinExistence type="predicted"/>
<evidence type="ECO:0000313" key="2">
    <source>
        <dbReference type="EMBL" id="KAH7039593.1"/>
    </source>
</evidence>
<feature type="region of interest" description="Disordered" evidence="1">
    <location>
        <begin position="25"/>
        <end position="74"/>
    </location>
</feature>
<protein>
    <submittedName>
        <fullName evidence="2">Uncharacterized protein</fullName>
    </submittedName>
</protein>
<evidence type="ECO:0000256" key="1">
    <source>
        <dbReference type="SAM" id="MobiDB-lite"/>
    </source>
</evidence>
<reference evidence="2" key="1">
    <citation type="journal article" date="2021" name="Nat. Commun.">
        <title>Genetic determinants of endophytism in the Arabidopsis root mycobiome.</title>
        <authorList>
            <person name="Mesny F."/>
            <person name="Miyauchi S."/>
            <person name="Thiergart T."/>
            <person name="Pickel B."/>
            <person name="Atanasova L."/>
            <person name="Karlsson M."/>
            <person name="Huettel B."/>
            <person name="Barry K.W."/>
            <person name="Haridas S."/>
            <person name="Chen C."/>
            <person name="Bauer D."/>
            <person name="Andreopoulos W."/>
            <person name="Pangilinan J."/>
            <person name="LaButti K."/>
            <person name="Riley R."/>
            <person name="Lipzen A."/>
            <person name="Clum A."/>
            <person name="Drula E."/>
            <person name="Henrissat B."/>
            <person name="Kohler A."/>
            <person name="Grigoriev I.V."/>
            <person name="Martin F.M."/>
            <person name="Hacquard S."/>
        </authorList>
    </citation>
    <scope>NUCLEOTIDE SEQUENCE</scope>
    <source>
        <strain evidence="2">MPI-CAGE-CH-0230</strain>
    </source>
</reference>
<evidence type="ECO:0000313" key="3">
    <source>
        <dbReference type="Proteomes" id="UP000756346"/>
    </source>
</evidence>
<name>A0A9P8YGL0_9PEZI</name>
<feature type="compositionally biased region" description="Basic and acidic residues" evidence="1">
    <location>
        <begin position="36"/>
        <end position="55"/>
    </location>
</feature>
<dbReference type="AlphaFoldDB" id="A0A9P8YGL0"/>
<dbReference type="Proteomes" id="UP000756346">
    <property type="component" value="Unassembled WGS sequence"/>
</dbReference>
<dbReference type="EMBL" id="JAGTJQ010000001">
    <property type="protein sequence ID" value="KAH7039593.1"/>
    <property type="molecule type" value="Genomic_DNA"/>
</dbReference>
<feature type="region of interest" description="Disordered" evidence="1">
    <location>
        <begin position="132"/>
        <end position="151"/>
    </location>
</feature>
<organism evidence="2 3">
    <name type="scientific">Microdochium trichocladiopsis</name>
    <dbReference type="NCBI Taxonomy" id="1682393"/>
    <lineage>
        <taxon>Eukaryota</taxon>
        <taxon>Fungi</taxon>
        <taxon>Dikarya</taxon>
        <taxon>Ascomycota</taxon>
        <taxon>Pezizomycotina</taxon>
        <taxon>Sordariomycetes</taxon>
        <taxon>Xylariomycetidae</taxon>
        <taxon>Xylariales</taxon>
        <taxon>Microdochiaceae</taxon>
        <taxon>Microdochium</taxon>
    </lineage>
</organism>
<sequence length="278" mass="31229">MNFACTHIHTHAHMLQTNKPETHFHVPQSVQSDSGENNHWKDNKDDSKSEPEVVRVQRKSKKSPRLADLSAETRQAKCARGHIMARDSVTGGKGQERIGGEWEGSIWCPVPAVGYYALTCLYFGRRERQWTETEEKHGRHNRHRNRETEPPCSRKSTGCLAGLVRYLPWGVVGVDGSGRDLNFEGGHVMRVVVVVALCPCRCSSLLLGRPWSLSFCSPLAWAPEYLGQAGRVSPTRLVRTMPNVNVVVVPRGDCRCFGEFKKEESRPTDRMSPLVCPL</sequence>
<dbReference type="GeneID" id="70178915"/>
<comment type="caution">
    <text evidence="2">The sequence shown here is derived from an EMBL/GenBank/DDBJ whole genome shotgun (WGS) entry which is preliminary data.</text>
</comment>
<gene>
    <name evidence="2" type="ORF">B0I36DRAFT_235</name>
</gene>
<keyword evidence="3" id="KW-1185">Reference proteome</keyword>